<feature type="transmembrane region" description="Helical" evidence="2">
    <location>
        <begin position="194"/>
        <end position="215"/>
    </location>
</feature>
<keyword evidence="2" id="KW-0812">Transmembrane</keyword>
<feature type="transmembrane region" description="Helical" evidence="2">
    <location>
        <begin position="138"/>
        <end position="160"/>
    </location>
</feature>
<name>C8WT29_ALIAD</name>
<accession>C8WT29</accession>
<feature type="transmembrane region" description="Helical" evidence="2">
    <location>
        <begin position="63"/>
        <end position="84"/>
    </location>
</feature>
<evidence type="ECO:0000313" key="3">
    <source>
        <dbReference type="EMBL" id="ACV59544.1"/>
    </source>
</evidence>
<reference evidence="4" key="1">
    <citation type="submission" date="2009-09" db="EMBL/GenBank/DDBJ databases">
        <title>The complete chromosome of Alicyclobacillus acidocaldarius subsp. acidocaldarius DSM 446.</title>
        <authorList>
            <consortium name="US DOE Joint Genome Institute (JGI-PGF)"/>
            <person name="Lucas S."/>
            <person name="Copeland A."/>
            <person name="Lapidus A."/>
            <person name="Glavina del Rio T."/>
            <person name="Dalin E."/>
            <person name="Tice H."/>
            <person name="Bruce D."/>
            <person name="Goodwin L."/>
            <person name="Pitluck S."/>
            <person name="Kyrpides N."/>
            <person name="Mavromatis K."/>
            <person name="Ivanova N."/>
            <person name="Ovchinnikova G."/>
            <person name="Chertkov O."/>
            <person name="Sims D."/>
            <person name="Brettin T."/>
            <person name="Detter J.C."/>
            <person name="Han C."/>
            <person name="Larimer F."/>
            <person name="Land M."/>
            <person name="Hauser L."/>
            <person name="Markowitz V."/>
            <person name="Cheng J.-F."/>
            <person name="Hugenholtz P."/>
            <person name="Woyke T."/>
            <person name="Wu D."/>
            <person name="Pukall R."/>
            <person name="Klenk H.-P."/>
            <person name="Eisen J.A."/>
        </authorList>
    </citation>
    <scope>NUCLEOTIDE SEQUENCE [LARGE SCALE GENOMIC DNA]</scope>
    <source>
        <strain evidence="4">ATCC 27009 / DSM 446 / BCRC 14685 / JCM 5260 / KCTC 1825 / NBRC 15652 / NCIMB 11725 / NRRL B-14509 / 104-IA</strain>
    </source>
</reference>
<feature type="transmembrane region" description="Helical" evidence="2">
    <location>
        <begin position="96"/>
        <end position="117"/>
    </location>
</feature>
<keyword evidence="4" id="KW-1185">Reference proteome</keyword>
<proteinExistence type="predicted"/>
<reference evidence="3 4" key="2">
    <citation type="journal article" date="2010" name="Stand. Genomic Sci.">
        <title>Complete genome sequence of Alicyclobacillus acidocaldarius type strain (104-IA).</title>
        <authorList>
            <person name="Mavromatis K."/>
            <person name="Sikorski J."/>
            <person name="Lapidus A."/>
            <person name="Glavina Del Rio T."/>
            <person name="Copeland A."/>
            <person name="Tice H."/>
            <person name="Cheng J.F."/>
            <person name="Lucas S."/>
            <person name="Chen F."/>
            <person name="Nolan M."/>
            <person name="Bruce D."/>
            <person name="Goodwin L."/>
            <person name="Pitluck S."/>
            <person name="Ivanova N."/>
            <person name="Ovchinnikova G."/>
            <person name="Pati A."/>
            <person name="Chen A."/>
            <person name="Palaniappan K."/>
            <person name="Land M."/>
            <person name="Hauser L."/>
            <person name="Chang Y.J."/>
            <person name="Jeffries C.D."/>
            <person name="Chain P."/>
            <person name="Meincke L."/>
            <person name="Sims D."/>
            <person name="Chertkov O."/>
            <person name="Han C."/>
            <person name="Brettin T."/>
            <person name="Detter J.C."/>
            <person name="Wahrenburg C."/>
            <person name="Rohde M."/>
            <person name="Pukall R."/>
            <person name="Goker M."/>
            <person name="Bristow J."/>
            <person name="Eisen J.A."/>
            <person name="Markowitz V."/>
            <person name="Hugenholtz P."/>
            <person name="Klenk H.P."/>
            <person name="Kyrpides N.C."/>
        </authorList>
    </citation>
    <scope>NUCLEOTIDE SEQUENCE [LARGE SCALE GENOMIC DNA]</scope>
    <source>
        <strain evidence="4">ATCC 27009 / DSM 446 / BCRC 14685 / JCM 5260 / KCTC 1825 / NBRC 15652 / NCIMB 11725 / NRRL B-14509 / 104-IA</strain>
    </source>
</reference>
<dbReference type="KEGG" id="aac:Aaci_2539"/>
<organism evidence="3 4">
    <name type="scientific">Alicyclobacillus acidocaldarius subsp. acidocaldarius (strain ATCC 27009 / DSM 446 / BCRC 14685 / JCM 5260 / KCTC 1825 / NBRC 15652 / NCIMB 11725 / NRRL B-14509 / 104-IA)</name>
    <name type="common">Bacillus acidocaldarius</name>
    <dbReference type="NCBI Taxonomy" id="521098"/>
    <lineage>
        <taxon>Bacteria</taxon>
        <taxon>Bacillati</taxon>
        <taxon>Bacillota</taxon>
        <taxon>Bacilli</taxon>
        <taxon>Bacillales</taxon>
        <taxon>Alicyclobacillaceae</taxon>
        <taxon>Alicyclobacillus</taxon>
    </lineage>
</organism>
<sequence>MYSVPRSKHREALGDGNRTGNQPSKLAAGVRLPSPAPWHNHRARSNLAGGHFVYGGRFPPLRLTLLLLITLVLSAAASTVDWLINLLETRHVIPLIVGVAAALIIFLTTVATANWWAAKLCFTFRGVPRWHTSQWRSLGPMVIGGILVFVGAAAIAHLTMPPGNQAALSIAKILILVVLCVCCFGALTVTDVAMVLAITGLGTNTWHCFASAVQWLRSRPWPLFLTSAALIAFEELASLAVSALSKAAVADFLRDTLLLAYGPLWVWCFSWVAGEARASSLEER</sequence>
<evidence type="ECO:0000256" key="2">
    <source>
        <dbReference type="SAM" id="Phobius"/>
    </source>
</evidence>
<dbReference type="Proteomes" id="UP000001917">
    <property type="component" value="Chromosome"/>
</dbReference>
<gene>
    <name evidence="3" type="ordered locus">Aaci_2539</name>
</gene>
<feature type="region of interest" description="Disordered" evidence="1">
    <location>
        <begin position="1"/>
        <end position="26"/>
    </location>
</feature>
<dbReference type="EMBL" id="CP001727">
    <property type="protein sequence ID" value="ACV59544.1"/>
    <property type="molecule type" value="Genomic_DNA"/>
</dbReference>
<keyword evidence="2" id="KW-1133">Transmembrane helix</keyword>
<dbReference type="STRING" id="521098.Aaci_2539"/>
<dbReference type="AlphaFoldDB" id="C8WT29"/>
<evidence type="ECO:0000313" key="4">
    <source>
        <dbReference type="Proteomes" id="UP000001917"/>
    </source>
</evidence>
<feature type="transmembrane region" description="Helical" evidence="2">
    <location>
        <begin position="166"/>
        <end position="187"/>
    </location>
</feature>
<evidence type="ECO:0000256" key="1">
    <source>
        <dbReference type="SAM" id="MobiDB-lite"/>
    </source>
</evidence>
<protein>
    <submittedName>
        <fullName evidence="3">Uncharacterized protein</fullName>
    </submittedName>
</protein>
<keyword evidence="2" id="KW-0472">Membrane</keyword>
<dbReference type="HOGENOM" id="CLU_085270_0_0_9"/>